<dbReference type="Proteomes" id="UP000178735">
    <property type="component" value="Unassembled WGS sequence"/>
</dbReference>
<keyword evidence="1" id="KW-0472">Membrane</keyword>
<evidence type="ECO:0000256" key="1">
    <source>
        <dbReference type="SAM" id="Phobius"/>
    </source>
</evidence>
<evidence type="ECO:0000313" key="2">
    <source>
        <dbReference type="EMBL" id="OGM08457.1"/>
    </source>
</evidence>
<dbReference type="EMBL" id="MGFH01000012">
    <property type="protein sequence ID" value="OGM08457.1"/>
    <property type="molecule type" value="Genomic_DNA"/>
</dbReference>
<name>A0A1F7X0C8_9BACT</name>
<organism evidence="2 3">
    <name type="scientific">Candidatus Wallbacteria bacterium GWC2_49_35</name>
    <dbReference type="NCBI Taxonomy" id="1817813"/>
    <lineage>
        <taxon>Bacteria</taxon>
        <taxon>Candidatus Walliibacteriota</taxon>
    </lineage>
</organism>
<evidence type="ECO:0000313" key="3">
    <source>
        <dbReference type="Proteomes" id="UP000178735"/>
    </source>
</evidence>
<comment type="caution">
    <text evidence="2">The sequence shown here is derived from an EMBL/GenBank/DDBJ whole genome shotgun (WGS) entry which is preliminary data.</text>
</comment>
<accession>A0A1F7X0C8</accession>
<keyword evidence="1" id="KW-0812">Transmembrane</keyword>
<gene>
    <name evidence="2" type="ORF">A2008_10620</name>
</gene>
<dbReference type="STRING" id="1817813.A2008_10620"/>
<reference evidence="2 3" key="1">
    <citation type="journal article" date="2016" name="Nat. Commun.">
        <title>Thousands of microbial genomes shed light on interconnected biogeochemical processes in an aquifer system.</title>
        <authorList>
            <person name="Anantharaman K."/>
            <person name="Brown C.T."/>
            <person name="Hug L.A."/>
            <person name="Sharon I."/>
            <person name="Castelle C.J."/>
            <person name="Probst A.J."/>
            <person name="Thomas B.C."/>
            <person name="Singh A."/>
            <person name="Wilkins M.J."/>
            <person name="Karaoz U."/>
            <person name="Brodie E.L."/>
            <person name="Williams K.H."/>
            <person name="Hubbard S.S."/>
            <person name="Banfield J.F."/>
        </authorList>
    </citation>
    <scope>NUCLEOTIDE SEQUENCE [LARGE SCALE GENOMIC DNA]</scope>
</reference>
<keyword evidence="1" id="KW-1133">Transmembrane helix</keyword>
<feature type="transmembrane region" description="Helical" evidence="1">
    <location>
        <begin position="7"/>
        <end position="24"/>
    </location>
</feature>
<sequence>MNIIKSGGFLIISLSFFFIFIITIDNKTCLSFAADICEPAIHEIYLKKIRFEADGQSLNISNEKCVKSKDAHGDERFFFEAAVGYAQPSNLFNYFDALFERAAVTVDEVASIESNASKIAGGANECIFSFVKEPSAPKKAGGGARAEHYAILKRSITTAYSDFNVKISKFCYLKNIRIEIKGTARHMDGLLAFIGSFSEYGGIEKFSSILIDKKIDNYAGYFYYSFEFTAALR</sequence>
<protein>
    <submittedName>
        <fullName evidence="2">Uncharacterized protein</fullName>
    </submittedName>
</protein>
<dbReference type="AlphaFoldDB" id="A0A1F7X0C8"/>
<proteinExistence type="predicted"/>